<evidence type="ECO:0000313" key="1">
    <source>
        <dbReference type="EMBL" id="CDR96929.1"/>
    </source>
</evidence>
<dbReference type="Proteomes" id="UP000033188">
    <property type="component" value="Chromosome 3"/>
</dbReference>
<dbReference type="EMBL" id="LK391709">
    <property type="protein sequence ID" value="CDR96929.1"/>
    <property type="molecule type" value="Genomic_DNA"/>
</dbReference>
<dbReference type="RefSeq" id="XP_012769115.1">
    <property type="nucleotide sequence ID" value="XM_012913661.1"/>
</dbReference>
<sequence length="117" mass="13907">MPRYDLFARLPLLAYVDRVHIRYRPGSRNSETCRRLLLTLMRPETSRRFPQLSYAYELLSYDARPEIIVHISPNIEHRFFADSCSLEDIRRAIDTDQYQAHLNHLRSRSLEASRDDA</sequence>
<protein>
    <recommendedName>
        <fullName evidence="3">Ribosomal protein/NADH dehydrogenase domain-containing protein</fullName>
    </recommendedName>
</protein>
<name>A0A061DCW2_BABBI</name>
<keyword evidence="2" id="KW-1185">Reference proteome</keyword>
<accession>A0A061DCW2</accession>
<evidence type="ECO:0008006" key="3">
    <source>
        <dbReference type="Google" id="ProtNLM"/>
    </source>
</evidence>
<dbReference type="AlphaFoldDB" id="A0A061DCW2"/>
<dbReference type="KEGG" id="bbig:BBBOND_0308330"/>
<reference evidence="2" key="1">
    <citation type="journal article" date="2014" name="Nucleic Acids Res.">
        <title>The evolutionary dynamics of variant antigen genes in Babesia reveal a history of genomic innovation underlying host-parasite interaction.</title>
        <authorList>
            <person name="Jackson A.P."/>
            <person name="Otto T.D."/>
            <person name="Darby A."/>
            <person name="Ramaprasad A."/>
            <person name="Xia D."/>
            <person name="Echaide I.E."/>
            <person name="Farber M."/>
            <person name="Gahlot S."/>
            <person name="Gamble J."/>
            <person name="Gupta D."/>
            <person name="Gupta Y."/>
            <person name="Jackson L."/>
            <person name="Malandrin L."/>
            <person name="Malas T.B."/>
            <person name="Moussa E."/>
            <person name="Nair M."/>
            <person name="Reid A.J."/>
            <person name="Sanders M."/>
            <person name="Sharma J."/>
            <person name="Tracey A."/>
            <person name="Quail M.A."/>
            <person name="Weir W."/>
            <person name="Wastling J.M."/>
            <person name="Hall N."/>
            <person name="Willadsen P."/>
            <person name="Lingelbach K."/>
            <person name="Shiels B."/>
            <person name="Tait A."/>
            <person name="Berriman M."/>
            <person name="Allred D.R."/>
            <person name="Pain A."/>
        </authorList>
    </citation>
    <scope>NUCLEOTIDE SEQUENCE [LARGE SCALE GENOMIC DNA]</scope>
    <source>
        <strain evidence="2">Bond</strain>
    </source>
</reference>
<dbReference type="GeneID" id="24565470"/>
<dbReference type="VEuPathDB" id="PiroplasmaDB:BBBOND_0308330"/>
<dbReference type="OMA" id="IDYNEEP"/>
<evidence type="ECO:0000313" key="2">
    <source>
        <dbReference type="Proteomes" id="UP000033188"/>
    </source>
</evidence>
<dbReference type="Gene3D" id="3.40.30.10">
    <property type="entry name" value="Glutaredoxin"/>
    <property type="match status" value="1"/>
</dbReference>
<dbReference type="OrthoDB" id="363960at2759"/>
<gene>
    <name evidence="1" type="ORF">BBBOND_0308330</name>
</gene>
<organism evidence="1 2">
    <name type="scientific">Babesia bigemina</name>
    <dbReference type="NCBI Taxonomy" id="5866"/>
    <lineage>
        <taxon>Eukaryota</taxon>
        <taxon>Sar</taxon>
        <taxon>Alveolata</taxon>
        <taxon>Apicomplexa</taxon>
        <taxon>Aconoidasida</taxon>
        <taxon>Piroplasmida</taxon>
        <taxon>Babesiidae</taxon>
        <taxon>Babesia</taxon>
    </lineage>
</organism>
<proteinExistence type="predicted"/>